<feature type="compositionally biased region" description="Basic and acidic residues" evidence="1">
    <location>
        <begin position="113"/>
        <end position="122"/>
    </location>
</feature>
<evidence type="ECO:0000256" key="1">
    <source>
        <dbReference type="SAM" id="MobiDB-lite"/>
    </source>
</evidence>
<feature type="compositionally biased region" description="Pro residues" evidence="1">
    <location>
        <begin position="74"/>
        <end position="86"/>
    </location>
</feature>
<feature type="region of interest" description="Disordered" evidence="1">
    <location>
        <begin position="1"/>
        <end position="140"/>
    </location>
</feature>
<reference evidence="2 3" key="1">
    <citation type="journal article" date="2016" name="Front. Microbiol.">
        <title>Genome and transcriptome sequences reveal the specific parasitism of the nematophagous Purpureocillium lilacinum 36-1.</title>
        <authorList>
            <person name="Xie J."/>
            <person name="Li S."/>
            <person name="Mo C."/>
            <person name="Xiao X."/>
            <person name="Peng D."/>
            <person name="Wang G."/>
            <person name="Xiao Y."/>
        </authorList>
    </citation>
    <scope>NUCLEOTIDE SEQUENCE [LARGE SCALE GENOMIC DNA]</scope>
    <source>
        <strain evidence="2 3">36-1</strain>
    </source>
</reference>
<evidence type="ECO:0000313" key="3">
    <source>
        <dbReference type="Proteomes" id="UP000245956"/>
    </source>
</evidence>
<feature type="compositionally biased region" description="Basic and acidic residues" evidence="1">
    <location>
        <begin position="1"/>
        <end position="21"/>
    </location>
</feature>
<gene>
    <name evidence="2" type="ORF">PCL_04854</name>
</gene>
<feature type="compositionally biased region" description="Acidic residues" evidence="1">
    <location>
        <begin position="262"/>
        <end position="271"/>
    </location>
</feature>
<feature type="region of interest" description="Disordered" evidence="1">
    <location>
        <begin position="217"/>
        <end position="297"/>
    </location>
</feature>
<dbReference type="Proteomes" id="UP000245956">
    <property type="component" value="Unassembled WGS sequence"/>
</dbReference>
<feature type="compositionally biased region" description="Basic and acidic residues" evidence="1">
    <location>
        <begin position="272"/>
        <end position="297"/>
    </location>
</feature>
<dbReference type="EMBL" id="LCWV01000023">
    <property type="protein sequence ID" value="PWI66716.1"/>
    <property type="molecule type" value="Genomic_DNA"/>
</dbReference>
<dbReference type="AlphaFoldDB" id="A0A2U3DWV2"/>
<accession>A0A2U3DWV2</accession>
<protein>
    <recommendedName>
        <fullName evidence="4">Glycine zipper 2TM domain-containing protein</fullName>
    </recommendedName>
</protein>
<feature type="compositionally biased region" description="Basic and acidic residues" evidence="1">
    <location>
        <begin position="233"/>
        <end position="254"/>
    </location>
</feature>
<evidence type="ECO:0000313" key="2">
    <source>
        <dbReference type="EMBL" id="PWI66716.1"/>
    </source>
</evidence>
<name>A0A2U3DWV2_PURLI</name>
<proteinExistence type="predicted"/>
<evidence type="ECO:0008006" key="4">
    <source>
        <dbReference type="Google" id="ProtNLM"/>
    </source>
</evidence>
<comment type="caution">
    <text evidence="2">The sequence shown here is derived from an EMBL/GenBank/DDBJ whole genome shotgun (WGS) entry which is preliminary data.</text>
</comment>
<organism evidence="2 3">
    <name type="scientific">Purpureocillium lilacinum</name>
    <name type="common">Paecilomyces lilacinus</name>
    <dbReference type="NCBI Taxonomy" id="33203"/>
    <lineage>
        <taxon>Eukaryota</taxon>
        <taxon>Fungi</taxon>
        <taxon>Dikarya</taxon>
        <taxon>Ascomycota</taxon>
        <taxon>Pezizomycotina</taxon>
        <taxon>Sordariomycetes</taxon>
        <taxon>Hypocreomycetidae</taxon>
        <taxon>Hypocreales</taxon>
        <taxon>Ophiocordycipitaceae</taxon>
        <taxon>Purpureocillium</taxon>
    </lineage>
</organism>
<sequence>MSRYEAEDGGRRSRRDRDYSPEYHSGGGGGGARPFDQNNQPPPPPPQQQPQQQPRGLNEDYYRESAATLGVPAPNNPRPRSVPPPSSAVVRRPRSPSRSSRNSRSSSRSYRGRGFDDDDRSRSRGGSRGPDPMSRARGIVHDNFSHSAAGIGAGILGAVVGGIVANKASEAAFKHRHGTSGRGRRHSDEAAPRMVSTILGAVAGGLGANAIANRVEDSRDKGRHRQLAWESRYGPEEDLPHYDSGRSRDLDHRNGRGRLYRDDDDDYDYVYDDDRRSSRSREGRRRRDEEAGFRYRF</sequence>
<feature type="compositionally biased region" description="Low complexity" evidence="1">
    <location>
        <begin position="96"/>
        <end position="109"/>
    </location>
</feature>